<dbReference type="KEGG" id="sual:KDD17_10410"/>
<name>A0A975PNN0_9RHOB</name>
<accession>A0A975PNN0</accession>
<dbReference type="AlphaFoldDB" id="A0A975PNN0"/>
<evidence type="ECO:0000313" key="2">
    <source>
        <dbReference type="Proteomes" id="UP000683291"/>
    </source>
</evidence>
<dbReference type="Proteomes" id="UP000683291">
    <property type="component" value="Chromosome 1"/>
</dbReference>
<keyword evidence="2" id="KW-1185">Reference proteome</keyword>
<dbReference type="EMBL" id="CP073581">
    <property type="protein sequence ID" value="QUJ78018.1"/>
    <property type="molecule type" value="Genomic_DNA"/>
</dbReference>
<keyword evidence="1" id="KW-0413">Isomerase</keyword>
<organism evidence="1 2">
    <name type="scientific">Sulfitobacter albidus</name>
    <dbReference type="NCBI Taxonomy" id="2829501"/>
    <lineage>
        <taxon>Bacteria</taxon>
        <taxon>Pseudomonadati</taxon>
        <taxon>Pseudomonadota</taxon>
        <taxon>Alphaproteobacteria</taxon>
        <taxon>Rhodobacterales</taxon>
        <taxon>Roseobacteraceae</taxon>
        <taxon>Sulfitobacter</taxon>
    </lineage>
</organism>
<sequence>MRPPHPPANAAQWFRHLFRAKSALDGGIVRRKTRDMERMVGRPAFEAELRRRGYSAVENAGQIVIFCNRDAIRLTVAPPKSS</sequence>
<evidence type="ECO:0000313" key="1">
    <source>
        <dbReference type="EMBL" id="QUJ78018.1"/>
    </source>
</evidence>
<reference evidence="1" key="1">
    <citation type="submission" date="2021-04" db="EMBL/GenBank/DDBJ databases">
        <title>Complete genome sequence for Sulfitobacter sp. strain JK7-1.</title>
        <authorList>
            <person name="Park S.-J."/>
        </authorList>
    </citation>
    <scope>NUCLEOTIDE SEQUENCE</scope>
    <source>
        <strain evidence="1">JK7-1</strain>
    </source>
</reference>
<gene>
    <name evidence="1" type="ORF">KDD17_10410</name>
</gene>
<protein>
    <submittedName>
        <fullName evidence="1">N-(5'-phosphoribosyl)anthranilate isomerase</fullName>
    </submittedName>
</protein>
<dbReference type="GO" id="GO:0016853">
    <property type="term" value="F:isomerase activity"/>
    <property type="evidence" value="ECO:0007669"/>
    <property type="project" value="UniProtKB-KW"/>
</dbReference>
<proteinExistence type="predicted"/>